<accession>A0A9I9EDX3</accession>
<proteinExistence type="predicted"/>
<dbReference type="EnsemblPlants" id="MELO3C032208.2.1">
    <property type="protein sequence ID" value="MELO3C032208.2.1"/>
    <property type="gene ID" value="MELO3C032208.2"/>
</dbReference>
<dbReference type="AlphaFoldDB" id="A0A9I9EDX3"/>
<dbReference type="Pfam" id="PF26138">
    <property type="entry name" value="DUF8040"/>
    <property type="match status" value="1"/>
</dbReference>
<sequence>MVAIFLHIVAHDIKNRVARRHFARSGETMSRHFNVVLNTVLRLHEILLKQPDPMASTNLKATKHQWTTIEDETLVECLLQ</sequence>
<feature type="domain" description="DUF8040" evidence="1">
    <location>
        <begin position="2"/>
        <end position="41"/>
    </location>
</feature>
<name>A0A9I9EDX3_CUCME</name>
<dbReference type="Gramene" id="MELO3C032208.2.1">
    <property type="protein sequence ID" value="MELO3C032208.2.1"/>
    <property type="gene ID" value="MELO3C032208.2"/>
</dbReference>
<evidence type="ECO:0000313" key="2">
    <source>
        <dbReference type="EnsemblPlants" id="MELO3C032208.2.1"/>
    </source>
</evidence>
<protein>
    <recommendedName>
        <fullName evidence="1">DUF8040 domain-containing protein</fullName>
    </recommendedName>
</protein>
<organism evidence="2">
    <name type="scientific">Cucumis melo</name>
    <name type="common">Muskmelon</name>
    <dbReference type="NCBI Taxonomy" id="3656"/>
    <lineage>
        <taxon>Eukaryota</taxon>
        <taxon>Viridiplantae</taxon>
        <taxon>Streptophyta</taxon>
        <taxon>Embryophyta</taxon>
        <taxon>Tracheophyta</taxon>
        <taxon>Spermatophyta</taxon>
        <taxon>Magnoliopsida</taxon>
        <taxon>eudicotyledons</taxon>
        <taxon>Gunneridae</taxon>
        <taxon>Pentapetalae</taxon>
        <taxon>rosids</taxon>
        <taxon>fabids</taxon>
        <taxon>Cucurbitales</taxon>
        <taxon>Cucurbitaceae</taxon>
        <taxon>Benincaseae</taxon>
        <taxon>Cucumis</taxon>
    </lineage>
</organism>
<reference evidence="2" key="1">
    <citation type="submission" date="2023-03" db="UniProtKB">
        <authorList>
            <consortium name="EnsemblPlants"/>
        </authorList>
    </citation>
    <scope>IDENTIFICATION</scope>
</reference>
<evidence type="ECO:0000259" key="1">
    <source>
        <dbReference type="Pfam" id="PF26138"/>
    </source>
</evidence>
<dbReference type="InterPro" id="IPR058353">
    <property type="entry name" value="DUF8040"/>
</dbReference>